<protein>
    <submittedName>
        <fullName evidence="1">High light inducible protein</fullName>
    </submittedName>
</protein>
<organism evidence="1 2">
    <name type="scientific">Guillardia theta</name>
    <name type="common">Cryptophyte</name>
    <name type="synonym">Cryptomonas phi</name>
    <dbReference type="NCBI Taxonomy" id="55529"/>
    <lineage>
        <taxon>Eukaryota</taxon>
        <taxon>Cryptophyceae</taxon>
        <taxon>Pyrenomonadales</taxon>
        <taxon>Geminigeraceae</taxon>
        <taxon>Guillardia</taxon>
    </lineage>
</organism>
<proteinExistence type="predicted"/>
<dbReference type="PIR" id="F90096">
    <property type="entry name" value="F90096"/>
</dbReference>
<dbReference type="RefSeq" id="XP_001713606.1">
    <property type="nucleotide sequence ID" value="XM_001713554.1"/>
</dbReference>
<dbReference type="Proteomes" id="UP000242167">
    <property type="component" value="Nucleomorph 1"/>
</dbReference>
<dbReference type="EMBL" id="AF165818">
    <property type="protein sequence ID" value="AAK39901.1"/>
    <property type="molecule type" value="Genomic_DNA"/>
</dbReference>
<dbReference type="AlphaFoldDB" id="Q98RP5"/>
<evidence type="ECO:0000313" key="2">
    <source>
        <dbReference type="Proteomes" id="UP000242167"/>
    </source>
</evidence>
<sequence>MINIVLHNFNGIKGNIYGVKNLKTIQYSTITDFISDDNNIPGKIVLSKEEISNREKKLKILAEKWKNERLEKEILENKIFGFSKYSEIINGRIAMFFITTGLLTELWTKQSLISQIEIMLRVLGIIN</sequence>
<accession>Q98RP5</accession>
<gene>
    <name evidence="1" type="primary">hlip</name>
</gene>
<name>Q98RP5_GUITH</name>
<reference evidence="1 2" key="1">
    <citation type="journal article" date="2001" name="Nature">
        <title>The highly reduced genome of an enslaved algal nucleus.</title>
        <authorList>
            <person name="Douglas S."/>
            <person name="Zauner S."/>
            <person name="Fraunholz M."/>
            <person name="Beaton M."/>
            <person name="Penny S."/>
            <person name="Deng L."/>
            <person name="Wu X."/>
            <person name="Reith M."/>
            <person name="Cavalier-Smith T."/>
            <person name="Maier U."/>
        </authorList>
    </citation>
    <scope>NUCLEOTIDE SEQUENCE [LARGE SCALE GENOMIC DNA]</scope>
</reference>
<evidence type="ECO:0000313" key="1">
    <source>
        <dbReference type="EMBL" id="AAK39901.1"/>
    </source>
</evidence>
<dbReference type="SUPFAM" id="SSF103511">
    <property type="entry name" value="Chlorophyll a-b binding protein"/>
    <property type="match status" value="1"/>
</dbReference>
<keyword evidence="1" id="KW-0542">Nucleomorph</keyword>
<dbReference type="GeneID" id="857388"/>
<geneLocation type="nucleomorph" evidence="1"/>